<name>A0A1Y1S6Z3_9MICR</name>
<dbReference type="EMBL" id="LWDP01000029">
    <property type="protein sequence ID" value="ORD94200.1"/>
    <property type="molecule type" value="Genomic_DNA"/>
</dbReference>
<accession>A0A1Y1S6Z3</accession>
<proteinExistence type="predicted"/>
<sequence length="115" mass="12936">MPVDFILVTNERDSLIFECELNCESLSPLAMLVAYSGIENKGECYDSLVAHRHVCAQGCKIVLVTSRPDVGGMLIATEKLLNRILLRPEVLADDWIDESEFETKLREIYVESFVG</sequence>
<keyword evidence="2" id="KW-1185">Reference proteome</keyword>
<evidence type="ECO:0000313" key="2">
    <source>
        <dbReference type="Proteomes" id="UP000192639"/>
    </source>
</evidence>
<organism evidence="1 2">
    <name type="scientific">Enterospora canceri</name>
    <dbReference type="NCBI Taxonomy" id="1081671"/>
    <lineage>
        <taxon>Eukaryota</taxon>
        <taxon>Fungi</taxon>
        <taxon>Fungi incertae sedis</taxon>
        <taxon>Microsporidia</taxon>
        <taxon>Enterocytozoonidae</taxon>
        <taxon>Enterospora</taxon>
    </lineage>
</organism>
<evidence type="ECO:0000313" key="1">
    <source>
        <dbReference type="EMBL" id="ORD94200.1"/>
    </source>
</evidence>
<dbReference type="AlphaFoldDB" id="A0A1Y1S6Z3"/>
<gene>
    <name evidence="1" type="ORF">ECANGB1_1018</name>
</gene>
<protein>
    <submittedName>
        <fullName evidence="1">Uncharacterized protein</fullName>
    </submittedName>
</protein>
<dbReference type="Proteomes" id="UP000192639">
    <property type="component" value="Unassembled WGS sequence"/>
</dbReference>
<dbReference type="VEuPathDB" id="MicrosporidiaDB:ECANGB1_1018"/>
<reference evidence="1 2" key="1">
    <citation type="journal article" date="2017" name="Environ. Microbiol.">
        <title>Decay of the glycolytic pathway and adaptation to intranuclear parasitism within Enterocytozoonidae microsporidia.</title>
        <authorList>
            <person name="Wiredu Boakye D."/>
            <person name="Jaroenlak P."/>
            <person name="Prachumwat A."/>
            <person name="Williams T.A."/>
            <person name="Bateman K.S."/>
            <person name="Itsathitphaisarn O."/>
            <person name="Sritunyalucksana K."/>
            <person name="Paszkiewicz K.H."/>
            <person name="Moore K.A."/>
            <person name="Stentiford G.D."/>
            <person name="Williams B.A."/>
        </authorList>
    </citation>
    <scope>NUCLEOTIDE SEQUENCE [LARGE SCALE GENOMIC DNA]</scope>
    <source>
        <strain evidence="1 2">GB1</strain>
    </source>
</reference>
<comment type="caution">
    <text evidence="1">The sequence shown here is derived from an EMBL/GenBank/DDBJ whole genome shotgun (WGS) entry which is preliminary data.</text>
</comment>